<evidence type="ECO:0000313" key="3">
    <source>
        <dbReference type="Proteomes" id="UP000197334"/>
    </source>
</evidence>
<evidence type="ECO:0000259" key="1">
    <source>
        <dbReference type="PROSITE" id="PS51186"/>
    </source>
</evidence>
<proteinExistence type="predicted"/>
<dbReference type="Proteomes" id="UP000197334">
    <property type="component" value="Unassembled WGS sequence"/>
</dbReference>
<dbReference type="EMBL" id="JPUA01000051">
    <property type="protein sequence ID" value="OWV27544.1"/>
    <property type="molecule type" value="Genomic_DNA"/>
</dbReference>
<gene>
    <name evidence="2" type="ORF">JI62_22175</name>
</gene>
<dbReference type="PANTHER" id="PTHR43415">
    <property type="entry name" value="SPERMIDINE N(1)-ACETYLTRANSFERASE"/>
    <property type="match status" value="1"/>
</dbReference>
<dbReference type="Pfam" id="PF13302">
    <property type="entry name" value="Acetyltransf_3"/>
    <property type="match status" value="1"/>
</dbReference>
<feature type="domain" description="N-acetyltransferase" evidence="1">
    <location>
        <begin position="5"/>
        <end position="165"/>
    </location>
</feature>
<dbReference type="NCBIfam" id="TIGR03585">
    <property type="entry name" value="PseH"/>
    <property type="match status" value="1"/>
</dbReference>
<dbReference type="InterPro" id="IPR020036">
    <property type="entry name" value="PseH"/>
</dbReference>
<dbReference type="AlphaFoldDB" id="A0A246RUD0"/>
<evidence type="ECO:0000313" key="2">
    <source>
        <dbReference type="EMBL" id="OWV27544.1"/>
    </source>
</evidence>
<dbReference type="PANTHER" id="PTHR43415:SF3">
    <property type="entry name" value="GNAT-FAMILY ACETYLTRANSFERASE"/>
    <property type="match status" value="1"/>
</dbReference>
<organism evidence="2 3">
    <name type="scientific">Halomonas campaniensis</name>
    <dbReference type="NCBI Taxonomy" id="213554"/>
    <lineage>
        <taxon>Bacteria</taxon>
        <taxon>Pseudomonadati</taxon>
        <taxon>Pseudomonadota</taxon>
        <taxon>Gammaproteobacteria</taxon>
        <taxon>Oceanospirillales</taxon>
        <taxon>Halomonadaceae</taxon>
        <taxon>Halomonas</taxon>
    </lineage>
</organism>
<comment type="caution">
    <text evidence="2">The sequence shown here is derived from an EMBL/GenBank/DDBJ whole genome shotgun (WGS) entry which is preliminary data.</text>
</comment>
<name>A0A246RUD0_9GAMM</name>
<dbReference type="PROSITE" id="PS51186">
    <property type="entry name" value="GNAT"/>
    <property type="match status" value="1"/>
</dbReference>
<keyword evidence="3" id="KW-1185">Reference proteome</keyword>
<dbReference type="SUPFAM" id="SSF55729">
    <property type="entry name" value="Acyl-CoA N-acyltransferases (Nat)"/>
    <property type="match status" value="1"/>
</dbReference>
<accession>A0A246RUD0</accession>
<reference evidence="2 3" key="1">
    <citation type="submission" date="2014-08" db="EMBL/GenBank/DDBJ databases">
        <title>Draft genome sequence of a novel L-asparaginase producing marine bacterium, Halomonas campaniensis.</title>
        <authorList>
            <person name="Sundarakrishnan B."/>
            <person name="Moushumi Priya A."/>
            <person name="Raman G."/>
            <person name="Sakthivel N."/>
            <person name="Park S."/>
            <person name="Jayachandran S."/>
        </authorList>
    </citation>
    <scope>NUCLEOTIDE SEQUENCE [LARGE SCALE GENOMIC DNA]</scope>
    <source>
        <strain evidence="2 3">SK03</strain>
    </source>
</reference>
<dbReference type="Gene3D" id="3.40.630.30">
    <property type="match status" value="1"/>
</dbReference>
<sequence>MFKIVSLRKLDEPDLELMLSWRNHPIVRAGMFSQGVIELHQHKAWFRRESQKKDSAWFLFVDMNEKPAGVVYFTEMDRIANHAFWGFYAAPDAPQGTGTQMGVEALDYIFNEEQFHKINAEVLESNARSYKFHRKLGFRTEGTFCDHYFGSGGYESVTRFALLAREWPAHRKELFRFLKTFSGRE</sequence>
<dbReference type="InterPro" id="IPR000182">
    <property type="entry name" value="GNAT_dom"/>
</dbReference>
<dbReference type="InterPro" id="IPR016181">
    <property type="entry name" value="Acyl_CoA_acyltransferase"/>
</dbReference>
<protein>
    <recommendedName>
        <fullName evidence="1">N-acetyltransferase domain-containing protein</fullName>
    </recommendedName>
</protein>
<dbReference type="GO" id="GO:0016747">
    <property type="term" value="F:acyltransferase activity, transferring groups other than amino-acyl groups"/>
    <property type="evidence" value="ECO:0007669"/>
    <property type="project" value="InterPro"/>
</dbReference>